<keyword evidence="1" id="KW-0812">Transmembrane</keyword>
<protein>
    <submittedName>
        <fullName evidence="2">Uncharacterized protein</fullName>
    </submittedName>
</protein>
<organism evidence="2 3">
    <name type="scientific">Hymenolepis diminuta</name>
    <name type="common">Rat tapeworm</name>
    <dbReference type="NCBI Taxonomy" id="6216"/>
    <lineage>
        <taxon>Eukaryota</taxon>
        <taxon>Metazoa</taxon>
        <taxon>Spiralia</taxon>
        <taxon>Lophotrochozoa</taxon>
        <taxon>Platyhelminthes</taxon>
        <taxon>Cestoda</taxon>
        <taxon>Eucestoda</taxon>
        <taxon>Cyclophyllidea</taxon>
        <taxon>Hymenolepididae</taxon>
        <taxon>Hymenolepis</taxon>
    </lineage>
</organism>
<reference evidence="2 3" key="1">
    <citation type="submission" date="2019-07" db="EMBL/GenBank/DDBJ databases">
        <authorList>
            <person name="Jastrzebski P J."/>
            <person name="Paukszto L."/>
            <person name="Jastrzebski P J."/>
        </authorList>
    </citation>
    <scope>NUCLEOTIDE SEQUENCE [LARGE SCALE GENOMIC DNA]</scope>
    <source>
        <strain evidence="2 3">WMS-il1</strain>
    </source>
</reference>
<dbReference type="AlphaFoldDB" id="A0A564YX01"/>
<sequence>MKECVTIFRNDLADTPDNEEVRPSLWRLGRVENLRFKCVIHPKILDLKFNETASIPSYFFGENSSKLRRYFKCLFITKEHDEDWGIYASCASIGILNSPIFLLFWIIISNVYYLQELCPADVCFPNHRIIKENGNITLVNFANEYINFGTKCQSGIYRQISGEQNYTNLIFSESIPKNFPLS</sequence>
<feature type="transmembrane region" description="Helical" evidence="1">
    <location>
        <begin position="84"/>
        <end position="108"/>
    </location>
</feature>
<evidence type="ECO:0000313" key="2">
    <source>
        <dbReference type="EMBL" id="VUZ51233.1"/>
    </source>
</evidence>
<gene>
    <name evidence="2" type="ORF">WMSIL1_LOCUS9939</name>
</gene>
<dbReference type="Proteomes" id="UP000321570">
    <property type="component" value="Unassembled WGS sequence"/>
</dbReference>
<keyword evidence="1" id="KW-0472">Membrane</keyword>
<name>A0A564YX01_HYMDI</name>
<evidence type="ECO:0000313" key="3">
    <source>
        <dbReference type="Proteomes" id="UP000321570"/>
    </source>
</evidence>
<proteinExistence type="predicted"/>
<keyword evidence="1" id="KW-1133">Transmembrane helix</keyword>
<dbReference type="EMBL" id="CABIJS010000432">
    <property type="protein sequence ID" value="VUZ51233.1"/>
    <property type="molecule type" value="Genomic_DNA"/>
</dbReference>
<accession>A0A564YX01</accession>
<keyword evidence="3" id="KW-1185">Reference proteome</keyword>
<evidence type="ECO:0000256" key="1">
    <source>
        <dbReference type="SAM" id="Phobius"/>
    </source>
</evidence>